<name>A0A7S3D1P0_9EUKA</name>
<protein>
    <submittedName>
        <fullName evidence="2">Uncharacterized protein</fullName>
    </submittedName>
</protein>
<keyword evidence="1" id="KW-0472">Membrane</keyword>
<feature type="transmembrane region" description="Helical" evidence="1">
    <location>
        <begin position="185"/>
        <end position="207"/>
    </location>
</feature>
<keyword evidence="1" id="KW-0812">Transmembrane</keyword>
<feature type="transmembrane region" description="Helical" evidence="1">
    <location>
        <begin position="119"/>
        <end position="144"/>
    </location>
</feature>
<accession>A0A7S3D1P0</accession>
<sequence length="220" mass="23897">MCGVRAARFFSILLITFNMVIAVGLIGVGAFIITAFSFPDQQFFGNAECRPVTDCANCTEGFDKFECSAENFVQVMKLASSLDSRIILAPIPSIGGFLLLLLIPGIVGISKKSRACSCIFSVLHIIWLFVVLGIFTLVTAIYLAQHDTVISEGLEQLLSMLDGYGTYSEAINILVRDILIPLAPYTFIVGCILLVLVISSMTCFCMYSAGLKSSRQIHAV</sequence>
<gene>
    <name evidence="2" type="ORF">PBIL07802_LOCUS5917</name>
</gene>
<proteinExistence type="predicted"/>
<reference evidence="2" key="1">
    <citation type="submission" date="2021-01" db="EMBL/GenBank/DDBJ databases">
        <authorList>
            <person name="Corre E."/>
            <person name="Pelletier E."/>
            <person name="Niang G."/>
            <person name="Scheremetjew M."/>
            <person name="Finn R."/>
            <person name="Kale V."/>
            <person name="Holt S."/>
            <person name="Cochrane G."/>
            <person name="Meng A."/>
            <person name="Brown T."/>
            <person name="Cohen L."/>
        </authorList>
    </citation>
    <scope>NUCLEOTIDE SEQUENCE</scope>
    <source>
        <strain evidence="2">NIES-2562</strain>
    </source>
</reference>
<dbReference type="EMBL" id="HBIB01009396">
    <property type="protein sequence ID" value="CAE0243748.1"/>
    <property type="molecule type" value="Transcribed_RNA"/>
</dbReference>
<dbReference type="AlphaFoldDB" id="A0A7S3D1P0"/>
<organism evidence="2">
    <name type="scientific">Palpitomonas bilix</name>
    <dbReference type="NCBI Taxonomy" id="652834"/>
    <lineage>
        <taxon>Eukaryota</taxon>
        <taxon>Eukaryota incertae sedis</taxon>
    </lineage>
</organism>
<feature type="transmembrane region" description="Helical" evidence="1">
    <location>
        <begin position="86"/>
        <end position="107"/>
    </location>
</feature>
<evidence type="ECO:0000313" key="2">
    <source>
        <dbReference type="EMBL" id="CAE0243748.1"/>
    </source>
</evidence>
<keyword evidence="1" id="KW-1133">Transmembrane helix</keyword>
<evidence type="ECO:0000256" key="1">
    <source>
        <dbReference type="SAM" id="Phobius"/>
    </source>
</evidence>
<feature type="transmembrane region" description="Helical" evidence="1">
    <location>
        <begin position="12"/>
        <end position="38"/>
    </location>
</feature>